<evidence type="ECO:0000256" key="1">
    <source>
        <dbReference type="SAM" id="Phobius"/>
    </source>
</evidence>
<keyword evidence="1" id="KW-1133">Transmembrane helix</keyword>
<feature type="transmembrane region" description="Helical" evidence="1">
    <location>
        <begin position="156"/>
        <end position="174"/>
    </location>
</feature>
<reference evidence="2 3" key="1">
    <citation type="submission" date="2019-09" db="EMBL/GenBank/DDBJ databases">
        <title>In-depth cultivation of the pig gut microbiome towards novel bacterial diversity and tailored functional studies.</title>
        <authorList>
            <person name="Wylensek D."/>
            <person name="Hitch T.C.A."/>
            <person name="Clavel T."/>
        </authorList>
    </citation>
    <scope>NUCLEOTIDE SEQUENCE [LARGE SCALE GENOMIC DNA]</scope>
    <source>
        <strain evidence="2 3">WCA-389-WT-3C</strain>
    </source>
</reference>
<feature type="transmembrane region" description="Helical" evidence="1">
    <location>
        <begin position="56"/>
        <end position="74"/>
    </location>
</feature>
<sequence>MMKSRKEKTTRKRGLTSEEYIDILNESKPDKNEWKELLKIAMETRKFEIELYWKRANYFWLFVAAFFVAYYQTIPSENKQTEVENILFIVGGYFFSIGWYLANRGSKYWQENWEKHIAVLSRHLKMPIFELLKSNENKIWELSKSYPYSVSRINQGLNLVVIFIWLVLFIYRIYSFGFYPFITTPVAVVILFVVTRYALHFARSFVVREPTDHSKDFFLNDKVQIHKRE</sequence>
<dbReference type="EMBL" id="VULU01000020">
    <property type="protein sequence ID" value="MSS48928.1"/>
    <property type="molecule type" value="Genomic_DNA"/>
</dbReference>
<evidence type="ECO:0000313" key="3">
    <source>
        <dbReference type="Proteomes" id="UP000460950"/>
    </source>
</evidence>
<dbReference type="RefSeq" id="WP_154577421.1">
    <property type="nucleotide sequence ID" value="NZ_VULU01000020.1"/>
</dbReference>
<dbReference type="AlphaFoldDB" id="A0A7K0JH51"/>
<keyword evidence="1" id="KW-0472">Membrane</keyword>
<dbReference type="Proteomes" id="UP000460950">
    <property type="component" value="Unassembled WGS sequence"/>
</dbReference>
<evidence type="ECO:0008006" key="4">
    <source>
        <dbReference type="Google" id="ProtNLM"/>
    </source>
</evidence>
<protein>
    <recommendedName>
        <fullName evidence="4">Transmembrane protein</fullName>
    </recommendedName>
</protein>
<organism evidence="2 3">
    <name type="scientific">Phocaeicola vulgatus</name>
    <name type="common">Bacteroides vulgatus</name>
    <dbReference type="NCBI Taxonomy" id="821"/>
    <lineage>
        <taxon>Bacteria</taxon>
        <taxon>Pseudomonadati</taxon>
        <taxon>Bacteroidota</taxon>
        <taxon>Bacteroidia</taxon>
        <taxon>Bacteroidales</taxon>
        <taxon>Bacteroidaceae</taxon>
        <taxon>Phocaeicola</taxon>
    </lineage>
</organism>
<accession>A0A7K0JH51</accession>
<name>A0A7K0JH51_PHOVU</name>
<comment type="caution">
    <text evidence="2">The sequence shown here is derived from an EMBL/GenBank/DDBJ whole genome shotgun (WGS) entry which is preliminary data.</text>
</comment>
<feature type="transmembrane region" description="Helical" evidence="1">
    <location>
        <begin position="180"/>
        <end position="199"/>
    </location>
</feature>
<proteinExistence type="predicted"/>
<dbReference type="InterPro" id="IPR056918">
    <property type="entry name" value="8xMP"/>
</dbReference>
<gene>
    <name evidence="2" type="ORF">FYJ30_11595</name>
</gene>
<evidence type="ECO:0000313" key="2">
    <source>
        <dbReference type="EMBL" id="MSS48928.1"/>
    </source>
</evidence>
<feature type="transmembrane region" description="Helical" evidence="1">
    <location>
        <begin position="86"/>
        <end position="102"/>
    </location>
</feature>
<keyword evidence="1" id="KW-0812">Transmembrane</keyword>
<dbReference type="Pfam" id="PF24838">
    <property type="entry name" value="8xMP"/>
    <property type="match status" value="1"/>
</dbReference>